<organism evidence="2 3">
    <name type="scientific">Dothidotthia symphoricarpi CBS 119687</name>
    <dbReference type="NCBI Taxonomy" id="1392245"/>
    <lineage>
        <taxon>Eukaryota</taxon>
        <taxon>Fungi</taxon>
        <taxon>Dikarya</taxon>
        <taxon>Ascomycota</taxon>
        <taxon>Pezizomycotina</taxon>
        <taxon>Dothideomycetes</taxon>
        <taxon>Pleosporomycetidae</taxon>
        <taxon>Pleosporales</taxon>
        <taxon>Dothidotthiaceae</taxon>
        <taxon>Dothidotthia</taxon>
    </lineage>
</organism>
<dbReference type="EMBL" id="ML977503">
    <property type="protein sequence ID" value="KAF2130726.1"/>
    <property type="molecule type" value="Genomic_DNA"/>
</dbReference>
<evidence type="ECO:0000256" key="1">
    <source>
        <dbReference type="SAM" id="MobiDB-lite"/>
    </source>
</evidence>
<keyword evidence="3" id="KW-1185">Reference proteome</keyword>
<accession>A0A6A6AGM0</accession>
<dbReference type="RefSeq" id="XP_033525113.1">
    <property type="nucleotide sequence ID" value="XM_033667816.1"/>
</dbReference>
<name>A0A6A6AGM0_9PLEO</name>
<feature type="region of interest" description="Disordered" evidence="1">
    <location>
        <begin position="54"/>
        <end position="74"/>
    </location>
</feature>
<protein>
    <submittedName>
        <fullName evidence="2">Uncharacterized protein</fullName>
    </submittedName>
</protein>
<dbReference type="Proteomes" id="UP000799771">
    <property type="component" value="Unassembled WGS sequence"/>
</dbReference>
<dbReference type="OrthoDB" id="440424at2759"/>
<dbReference type="AlphaFoldDB" id="A0A6A6AGM0"/>
<evidence type="ECO:0000313" key="2">
    <source>
        <dbReference type="EMBL" id="KAF2130726.1"/>
    </source>
</evidence>
<sequence length="246" mass="27572">MSVFRHSSSILLKQSTFCRTPKFLYAKVHYRVASSDSLSAHHACSKPCSLSFSNHDKKKHSHQLHPQNQPRLQKHPTNMLRRITPRLTRYLTAHPKRAAFHTTNILLAVPGVITTPLLTAVGFTSDGVRPSKNATSPKYLLSLQISISHRIPCVCLAVIHKTNSGGQRIRNVPICCGEFSVLCLSALLIGVEGWRGRGECRDFRAWNCWCGGERGVRDLYGYACEEVVVLGDRGLEYFSGMRVRLM</sequence>
<gene>
    <name evidence="2" type="ORF">P153DRAFT_365389</name>
</gene>
<evidence type="ECO:0000313" key="3">
    <source>
        <dbReference type="Proteomes" id="UP000799771"/>
    </source>
</evidence>
<proteinExistence type="predicted"/>
<dbReference type="GeneID" id="54408248"/>
<reference evidence="2" key="1">
    <citation type="journal article" date="2020" name="Stud. Mycol.">
        <title>101 Dothideomycetes genomes: a test case for predicting lifestyles and emergence of pathogens.</title>
        <authorList>
            <person name="Haridas S."/>
            <person name="Albert R."/>
            <person name="Binder M."/>
            <person name="Bloem J."/>
            <person name="Labutti K."/>
            <person name="Salamov A."/>
            <person name="Andreopoulos B."/>
            <person name="Baker S."/>
            <person name="Barry K."/>
            <person name="Bills G."/>
            <person name="Bluhm B."/>
            <person name="Cannon C."/>
            <person name="Castanera R."/>
            <person name="Culley D."/>
            <person name="Daum C."/>
            <person name="Ezra D."/>
            <person name="Gonzalez J."/>
            <person name="Henrissat B."/>
            <person name="Kuo A."/>
            <person name="Liang C."/>
            <person name="Lipzen A."/>
            <person name="Lutzoni F."/>
            <person name="Magnuson J."/>
            <person name="Mondo S."/>
            <person name="Nolan M."/>
            <person name="Ohm R."/>
            <person name="Pangilinan J."/>
            <person name="Park H.-J."/>
            <person name="Ramirez L."/>
            <person name="Alfaro M."/>
            <person name="Sun H."/>
            <person name="Tritt A."/>
            <person name="Yoshinaga Y."/>
            <person name="Zwiers L.-H."/>
            <person name="Turgeon B."/>
            <person name="Goodwin S."/>
            <person name="Spatafora J."/>
            <person name="Crous P."/>
            <person name="Grigoriev I."/>
        </authorList>
    </citation>
    <scope>NUCLEOTIDE SEQUENCE</scope>
    <source>
        <strain evidence="2">CBS 119687</strain>
    </source>
</reference>